<sequence>MENNLAASHQPCTQRPTRILHFVTGGFSGATQVAIDLCFAARKSPDMDVMLVLRRKRSTSDAKVQALREQGLQVHVVSNWLHAMTVWELRKILRAWKPDVVFAHGFSDHIWGRRAAVAEGVPRIFHVEHNSRERYTPRRLRQALALAPFTQASIGVSEGVRTSLVQRGFPADRCVAICNGIDLARFPQEMLPARWEDREAAILMASRFARQKDQATLIKALGLLRAQGLAPQLYLAGAGRKLQRTQAERLVQQLGLQEQVHFLGNVSDLPQRLARTRIFVLSTHWEGMPLALVEGMAAGCACVGSDVLGVREVIDHEGSGLLVPESDAQAMAAALKRLLQEPLLAQRLGQAARQKALSAYGREHMWEHYRALLAQPVRDGA</sequence>
<dbReference type="GO" id="GO:0016757">
    <property type="term" value="F:glycosyltransferase activity"/>
    <property type="evidence" value="ECO:0007669"/>
    <property type="project" value="UniProtKB-KW"/>
</dbReference>
<keyword evidence="3" id="KW-0808">Transferase</keyword>
<dbReference type="Pfam" id="PF00534">
    <property type="entry name" value="Glycos_transf_1"/>
    <property type="match status" value="1"/>
</dbReference>
<comment type="caution">
    <text evidence="3">The sequence shown here is derived from an EMBL/GenBank/DDBJ whole genome shotgun (WGS) entry which is preliminary data.</text>
</comment>
<evidence type="ECO:0000313" key="3">
    <source>
        <dbReference type="EMBL" id="MFD2753503.1"/>
    </source>
</evidence>
<dbReference type="PANTHER" id="PTHR12526">
    <property type="entry name" value="GLYCOSYLTRANSFERASE"/>
    <property type="match status" value="1"/>
</dbReference>
<dbReference type="InterPro" id="IPR001296">
    <property type="entry name" value="Glyco_trans_1"/>
</dbReference>
<dbReference type="EMBL" id="JBHUMV010000002">
    <property type="protein sequence ID" value="MFD2753503.1"/>
    <property type="molecule type" value="Genomic_DNA"/>
</dbReference>
<dbReference type="InterPro" id="IPR028098">
    <property type="entry name" value="Glyco_trans_4-like_N"/>
</dbReference>
<dbReference type="Gene3D" id="3.40.50.2000">
    <property type="entry name" value="Glycogen Phosphorylase B"/>
    <property type="match status" value="2"/>
</dbReference>
<feature type="domain" description="Glycosyl transferase family 1" evidence="1">
    <location>
        <begin position="196"/>
        <end position="354"/>
    </location>
</feature>
<reference evidence="4" key="1">
    <citation type="journal article" date="2019" name="Int. J. Syst. Evol. Microbiol.">
        <title>The Global Catalogue of Microorganisms (GCM) 10K type strain sequencing project: providing services to taxonomists for standard genome sequencing and annotation.</title>
        <authorList>
            <consortium name="The Broad Institute Genomics Platform"/>
            <consortium name="The Broad Institute Genome Sequencing Center for Infectious Disease"/>
            <person name="Wu L."/>
            <person name="Ma J."/>
        </authorList>
    </citation>
    <scope>NUCLEOTIDE SEQUENCE [LARGE SCALE GENOMIC DNA]</scope>
    <source>
        <strain evidence="4">TISTR 1906</strain>
    </source>
</reference>
<dbReference type="Proteomes" id="UP001597463">
    <property type="component" value="Unassembled WGS sequence"/>
</dbReference>
<keyword evidence="4" id="KW-1185">Reference proteome</keyword>
<evidence type="ECO:0000259" key="2">
    <source>
        <dbReference type="Pfam" id="PF13439"/>
    </source>
</evidence>
<dbReference type="RefSeq" id="WP_066474846.1">
    <property type="nucleotide sequence ID" value="NZ_BCNT01000004.1"/>
</dbReference>
<evidence type="ECO:0000313" key="4">
    <source>
        <dbReference type="Proteomes" id="UP001597463"/>
    </source>
</evidence>
<accession>A0ABW5UIQ3</accession>
<name>A0ABW5UIQ3_9BURK</name>
<dbReference type="PANTHER" id="PTHR12526:SF630">
    <property type="entry name" value="GLYCOSYLTRANSFERASE"/>
    <property type="match status" value="1"/>
</dbReference>
<organism evidence="3 4">
    <name type="scientific">Comamonas terrae</name>
    <dbReference type="NCBI Taxonomy" id="673548"/>
    <lineage>
        <taxon>Bacteria</taxon>
        <taxon>Pseudomonadati</taxon>
        <taxon>Pseudomonadota</taxon>
        <taxon>Betaproteobacteria</taxon>
        <taxon>Burkholderiales</taxon>
        <taxon>Comamonadaceae</taxon>
        <taxon>Comamonas</taxon>
    </lineage>
</organism>
<protein>
    <submittedName>
        <fullName evidence="3">Glycosyltransferase</fullName>
        <ecNumber evidence="3">2.4.-.-</ecNumber>
    </submittedName>
</protein>
<evidence type="ECO:0000259" key="1">
    <source>
        <dbReference type="Pfam" id="PF00534"/>
    </source>
</evidence>
<dbReference type="Pfam" id="PF13439">
    <property type="entry name" value="Glyco_transf_4"/>
    <property type="match status" value="1"/>
</dbReference>
<proteinExistence type="predicted"/>
<dbReference type="SUPFAM" id="SSF53756">
    <property type="entry name" value="UDP-Glycosyltransferase/glycogen phosphorylase"/>
    <property type="match status" value="1"/>
</dbReference>
<feature type="domain" description="Glycosyltransferase subfamily 4-like N-terminal" evidence="2">
    <location>
        <begin position="28"/>
        <end position="185"/>
    </location>
</feature>
<gene>
    <name evidence="3" type="ORF">ACFSW6_05360</name>
</gene>
<keyword evidence="3" id="KW-0328">Glycosyltransferase</keyword>
<dbReference type="EC" id="2.4.-.-" evidence="3"/>